<evidence type="ECO:0000313" key="1">
    <source>
        <dbReference type="EMBL" id="PZM13002.1"/>
    </source>
</evidence>
<sequence>MGNAFKVLHLTEDATGESDFREFDLPLHEIAFAPPAQPFLVSPTMPAKGYVAIHIPVGWAGEMHQSPHRQILFCLSGALKVTASDGEVRLVEAGSMWQMEDVSGKGHWSEVATSVPFEAVVILLDSRP</sequence>
<organism evidence="1 2">
    <name type="scientific">Rhizobium tubonense</name>
    <dbReference type="NCBI Taxonomy" id="484088"/>
    <lineage>
        <taxon>Bacteria</taxon>
        <taxon>Pseudomonadati</taxon>
        <taxon>Pseudomonadota</taxon>
        <taxon>Alphaproteobacteria</taxon>
        <taxon>Hyphomicrobiales</taxon>
        <taxon>Rhizobiaceae</taxon>
        <taxon>Rhizobium/Agrobacterium group</taxon>
        <taxon>Rhizobium</taxon>
    </lineage>
</organism>
<dbReference type="InterPro" id="IPR014710">
    <property type="entry name" value="RmlC-like_jellyroll"/>
</dbReference>
<proteinExistence type="predicted"/>
<dbReference type="RefSeq" id="WP_111161197.1">
    <property type="nucleotide sequence ID" value="NZ_PCDP01000036.1"/>
</dbReference>
<gene>
    <name evidence="1" type="ORF">CPY51_15905</name>
</gene>
<dbReference type="Gene3D" id="2.60.120.10">
    <property type="entry name" value="Jelly Rolls"/>
    <property type="match status" value="1"/>
</dbReference>
<dbReference type="InterPro" id="IPR011051">
    <property type="entry name" value="RmlC_Cupin_sf"/>
</dbReference>
<keyword evidence="2" id="KW-1185">Reference proteome</keyword>
<protein>
    <submittedName>
        <fullName evidence="1">Cupin</fullName>
    </submittedName>
</protein>
<name>A0A2W4CJ98_9HYPH</name>
<dbReference type="AlphaFoldDB" id="A0A2W4CJ98"/>
<comment type="caution">
    <text evidence="1">The sequence shown here is derived from an EMBL/GenBank/DDBJ whole genome shotgun (WGS) entry which is preliminary data.</text>
</comment>
<reference evidence="1 2" key="1">
    <citation type="journal article" date="2018" name="Sci. Rep.">
        <title>Rhizobium tumorigenes sp. nov., a novel plant tumorigenic bacterium isolated from cane gall tumors on thornless blackberry.</title>
        <authorList>
            <person name="Kuzmanovi N."/>
            <person name="Smalla K."/>
            <person name="Gronow S."/>
            <person name="PuBawska J."/>
        </authorList>
    </citation>
    <scope>NUCLEOTIDE SEQUENCE [LARGE SCALE GENOMIC DNA]</scope>
    <source>
        <strain evidence="1 2">CCBAU 85046</strain>
    </source>
</reference>
<evidence type="ECO:0000313" key="2">
    <source>
        <dbReference type="Proteomes" id="UP000248925"/>
    </source>
</evidence>
<dbReference type="SUPFAM" id="SSF51182">
    <property type="entry name" value="RmlC-like cupins"/>
    <property type="match status" value="1"/>
</dbReference>
<accession>A0A2W4CJ98</accession>
<dbReference type="OrthoDB" id="7509071at2"/>
<dbReference type="Proteomes" id="UP000248925">
    <property type="component" value="Unassembled WGS sequence"/>
</dbReference>
<dbReference type="EMBL" id="PCDP01000036">
    <property type="protein sequence ID" value="PZM13002.1"/>
    <property type="molecule type" value="Genomic_DNA"/>
</dbReference>